<proteinExistence type="predicted"/>
<keyword evidence="3" id="KW-1185">Reference proteome</keyword>
<evidence type="ECO:0000313" key="2">
    <source>
        <dbReference type="EMBL" id="QCF27165.1"/>
    </source>
</evidence>
<organism evidence="2 3">
    <name type="scientific">Hydrocarboniclastica marina</name>
    <dbReference type="NCBI Taxonomy" id="2259620"/>
    <lineage>
        <taxon>Bacteria</taxon>
        <taxon>Pseudomonadati</taxon>
        <taxon>Pseudomonadota</taxon>
        <taxon>Gammaproteobacteria</taxon>
        <taxon>Alteromonadales</taxon>
        <taxon>Alteromonadaceae</taxon>
        <taxon>Hydrocarboniclastica</taxon>
    </lineage>
</organism>
<protein>
    <submittedName>
        <fullName evidence="2">Uncharacterized protein</fullName>
    </submittedName>
</protein>
<evidence type="ECO:0000313" key="3">
    <source>
        <dbReference type="Proteomes" id="UP000298049"/>
    </source>
</evidence>
<feature type="transmembrane region" description="Helical" evidence="1">
    <location>
        <begin position="75"/>
        <end position="94"/>
    </location>
</feature>
<accession>A0A4P7XJZ9</accession>
<feature type="transmembrane region" description="Helical" evidence="1">
    <location>
        <begin position="34"/>
        <end position="63"/>
    </location>
</feature>
<keyword evidence="1" id="KW-1133">Transmembrane helix</keyword>
<sequence length="96" mass="10098">MDEMVYLILDALIGGLVLWLAAKLTAVDLGLGETVIAASGATAVSLVPTAGWILSMIVLFVLLKKFSRADIWPDIILMVIVSRLVAFVALMAAGGL</sequence>
<dbReference type="OrthoDB" id="6370491at2"/>
<dbReference type="AlphaFoldDB" id="A0A4P7XJZ9"/>
<dbReference type="EMBL" id="CP031093">
    <property type="protein sequence ID" value="QCF27165.1"/>
    <property type="molecule type" value="Genomic_DNA"/>
</dbReference>
<name>A0A4P7XJZ9_9ALTE</name>
<keyword evidence="1" id="KW-0812">Transmembrane</keyword>
<evidence type="ECO:0000256" key="1">
    <source>
        <dbReference type="SAM" id="Phobius"/>
    </source>
</evidence>
<dbReference type="KEGG" id="hmi:soil367_15185"/>
<reference evidence="2 3" key="1">
    <citation type="submission" date="2018-07" db="EMBL/GenBank/DDBJ databases">
        <title>Marsedoiliclastica nanhaica gen. nov. sp. nov., a novel marine hydrocarbonoclastic bacterium isolated from an in-situ enriched hydrocarbon-degrading consortium in deep-sea sediment.</title>
        <authorList>
            <person name="Dong C."/>
            <person name="Ma T."/>
            <person name="Liu R."/>
            <person name="Shao Z."/>
        </authorList>
    </citation>
    <scope>NUCLEOTIDE SEQUENCE [LARGE SCALE GENOMIC DNA]</scope>
    <source>
        <strain evidence="3">soil36-7</strain>
    </source>
</reference>
<feature type="transmembrane region" description="Helical" evidence="1">
    <location>
        <begin position="5"/>
        <end position="22"/>
    </location>
</feature>
<keyword evidence="1" id="KW-0472">Membrane</keyword>
<gene>
    <name evidence="2" type="ORF">soil367_15185</name>
</gene>
<dbReference type="Proteomes" id="UP000298049">
    <property type="component" value="Chromosome"/>
</dbReference>
<dbReference type="RefSeq" id="WP_136549873.1">
    <property type="nucleotide sequence ID" value="NZ_CP031093.1"/>
</dbReference>